<name>A0A934KF59_9BACT</name>
<dbReference type="AlphaFoldDB" id="A0A934KF59"/>
<feature type="transmembrane region" description="Helical" evidence="1">
    <location>
        <begin position="9"/>
        <end position="28"/>
    </location>
</feature>
<evidence type="ECO:0000313" key="2">
    <source>
        <dbReference type="EMBL" id="MBJ7602251.1"/>
    </source>
</evidence>
<dbReference type="RefSeq" id="WP_338176650.1">
    <property type="nucleotide sequence ID" value="NZ_JAEKNQ010000018.1"/>
</dbReference>
<feature type="transmembrane region" description="Helical" evidence="1">
    <location>
        <begin position="34"/>
        <end position="56"/>
    </location>
</feature>
<proteinExistence type="predicted"/>
<keyword evidence="1" id="KW-1133">Transmembrane helix</keyword>
<sequence>MSGSFLTRLAARVIAGVQIALGMLFWAGQADWLVPVHMAIGLLLVIDLWAAVALALRARPPIALAAAALVWSLVMPTFGLAQASLLPGAGHVLVQLAHLLVGLAAVGLIEALGGWSQRRAVLA</sequence>
<protein>
    <submittedName>
        <fullName evidence="2">Uncharacterized protein</fullName>
    </submittedName>
</protein>
<gene>
    <name evidence="2" type="ORF">JF888_03510</name>
</gene>
<reference evidence="2 3" key="1">
    <citation type="submission" date="2020-10" db="EMBL/GenBank/DDBJ databases">
        <title>Ca. Dormibacterota MAGs.</title>
        <authorList>
            <person name="Montgomery K."/>
        </authorList>
    </citation>
    <scope>NUCLEOTIDE SEQUENCE [LARGE SCALE GENOMIC DNA]</scope>
    <source>
        <strain evidence="2">SC8811_S16_3</strain>
    </source>
</reference>
<keyword evidence="1" id="KW-0812">Transmembrane</keyword>
<feature type="transmembrane region" description="Helical" evidence="1">
    <location>
        <begin position="63"/>
        <end position="86"/>
    </location>
</feature>
<accession>A0A934KF59</accession>
<comment type="caution">
    <text evidence="2">The sequence shown here is derived from an EMBL/GenBank/DDBJ whole genome shotgun (WGS) entry which is preliminary data.</text>
</comment>
<dbReference type="EMBL" id="JAEKNQ010000018">
    <property type="protein sequence ID" value="MBJ7602251.1"/>
    <property type="molecule type" value="Genomic_DNA"/>
</dbReference>
<keyword evidence="1" id="KW-0472">Membrane</keyword>
<evidence type="ECO:0000256" key="1">
    <source>
        <dbReference type="SAM" id="Phobius"/>
    </source>
</evidence>
<dbReference type="Proteomes" id="UP000620075">
    <property type="component" value="Unassembled WGS sequence"/>
</dbReference>
<organism evidence="2 3">
    <name type="scientific">Candidatus Dormiibacter inghamiae</name>
    <dbReference type="NCBI Taxonomy" id="3127013"/>
    <lineage>
        <taxon>Bacteria</taxon>
        <taxon>Bacillati</taxon>
        <taxon>Candidatus Dormiibacterota</taxon>
        <taxon>Candidatus Dormibacteria</taxon>
        <taxon>Candidatus Dormibacterales</taxon>
        <taxon>Candidatus Dormibacteraceae</taxon>
        <taxon>Candidatus Dormiibacter</taxon>
    </lineage>
</organism>
<feature type="transmembrane region" description="Helical" evidence="1">
    <location>
        <begin position="92"/>
        <end position="112"/>
    </location>
</feature>
<evidence type="ECO:0000313" key="3">
    <source>
        <dbReference type="Proteomes" id="UP000620075"/>
    </source>
</evidence>